<dbReference type="Proteomes" id="UP001177023">
    <property type="component" value="Unassembled WGS sequence"/>
</dbReference>
<dbReference type="GO" id="GO:0004499">
    <property type="term" value="F:N,N-dimethylaniline monooxygenase activity"/>
    <property type="evidence" value="ECO:0007669"/>
    <property type="project" value="InterPro"/>
</dbReference>
<gene>
    <name evidence="5" type="ORF">MSPICULIGERA_LOCUS3966</name>
</gene>
<sequence length="199" mass="23710">MYEVMKTNLPKETMAFPGHPFPHHLPSFITHQQVLQYITKYGDHIDVQLKTRVLRVERNGERWMVEVEKEGEKRQTEVDVLFVCNGHYSHPNRPFDEKRFTKGSIVHSHDYRSNRGYRDRKVAVCPKGPKPLMRMYHMLGADQWDYFEELQQRAKRDDPFFSSMVRHIFELTAELRKDDIAAYKDFSFHIVDGHLCVEQ</sequence>
<protein>
    <recommendedName>
        <fullName evidence="7">Flavin-containing monooxygenase</fullName>
    </recommendedName>
</protein>
<reference evidence="5" key="1">
    <citation type="submission" date="2023-06" db="EMBL/GenBank/DDBJ databases">
        <authorList>
            <person name="Delattre M."/>
        </authorList>
    </citation>
    <scope>NUCLEOTIDE SEQUENCE</scope>
    <source>
        <strain evidence="5">AF72</strain>
    </source>
</reference>
<keyword evidence="2" id="KW-0285">Flavoprotein</keyword>
<dbReference type="SUPFAM" id="SSF51905">
    <property type="entry name" value="FAD/NAD(P)-binding domain"/>
    <property type="match status" value="1"/>
</dbReference>
<dbReference type="AlphaFoldDB" id="A0AA36CB81"/>
<dbReference type="InterPro" id="IPR020946">
    <property type="entry name" value="Flavin_mOase-like"/>
</dbReference>
<accession>A0AA36CB81</accession>
<dbReference type="Gene3D" id="3.50.50.60">
    <property type="entry name" value="FAD/NAD(P)-binding domain"/>
    <property type="match status" value="1"/>
</dbReference>
<organism evidence="5 6">
    <name type="scientific">Mesorhabditis spiculigera</name>
    <dbReference type="NCBI Taxonomy" id="96644"/>
    <lineage>
        <taxon>Eukaryota</taxon>
        <taxon>Metazoa</taxon>
        <taxon>Ecdysozoa</taxon>
        <taxon>Nematoda</taxon>
        <taxon>Chromadorea</taxon>
        <taxon>Rhabditida</taxon>
        <taxon>Rhabditina</taxon>
        <taxon>Rhabditomorpha</taxon>
        <taxon>Rhabditoidea</taxon>
        <taxon>Rhabditidae</taxon>
        <taxon>Mesorhabditinae</taxon>
        <taxon>Mesorhabditis</taxon>
    </lineage>
</organism>
<dbReference type="InterPro" id="IPR050346">
    <property type="entry name" value="FMO-like"/>
</dbReference>
<evidence type="ECO:0000313" key="5">
    <source>
        <dbReference type="EMBL" id="CAJ0565322.1"/>
    </source>
</evidence>
<dbReference type="InterPro" id="IPR036188">
    <property type="entry name" value="FAD/NAD-bd_sf"/>
</dbReference>
<dbReference type="GO" id="GO:0050660">
    <property type="term" value="F:flavin adenine dinucleotide binding"/>
    <property type="evidence" value="ECO:0007669"/>
    <property type="project" value="InterPro"/>
</dbReference>
<dbReference type="EMBL" id="CATQJA010001022">
    <property type="protein sequence ID" value="CAJ0565322.1"/>
    <property type="molecule type" value="Genomic_DNA"/>
</dbReference>
<keyword evidence="3" id="KW-0274">FAD</keyword>
<evidence type="ECO:0000256" key="3">
    <source>
        <dbReference type="ARBA" id="ARBA00022827"/>
    </source>
</evidence>
<keyword evidence="4" id="KW-0560">Oxidoreductase</keyword>
<dbReference type="GO" id="GO:0050661">
    <property type="term" value="F:NADP binding"/>
    <property type="evidence" value="ECO:0007669"/>
    <property type="project" value="InterPro"/>
</dbReference>
<proteinExistence type="inferred from homology"/>
<evidence type="ECO:0000256" key="2">
    <source>
        <dbReference type="ARBA" id="ARBA00022630"/>
    </source>
</evidence>
<keyword evidence="6" id="KW-1185">Reference proteome</keyword>
<dbReference type="Pfam" id="PF00743">
    <property type="entry name" value="FMO-like"/>
    <property type="match status" value="1"/>
</dbReference>
<comment type="caution">
    <text evidence="5">The sequence shown here is derived from an EMBL/GenBank/DDBJ whole genome shotgun (WGS) entry which is preliminary data.</text>
</comment>
<evidence type="ECO:0000256" key="4">
    <source>
        <dbReference type="ARBA" id="ARBA00023002"/>
    </source>
</evidence>
<feature type="non-terminal residue" evidence="5">
    <location>
        <position position="199"/>
    </location>
</feature>
<evidence type="ECO:0000256" key="1">
    <source>
        <dbReference type="ARBA" id="ARBA00009183"/>
    </source>
</evidence>
<evidence type="ECO:0000313" key="6">
    <source>
        <dbReference type="Proteomes" id="UP001177023"/>
    </source>
</evidence>
<evidence type="ECO:0008006" key="7">
    <source>
        <dbReference type="Google" id="ProtNLM"/>
    </source>
</evidence>
<name>A0AA36CB81_9BILA</name>
<dbReference type="PANTHER" id="PTHR23023">
    <property type="entry name" value="DIMETHYLANILINE MONOOXYGENASE"/>
    <property type="match status" value="1"/>
</dbReference>
<comment type="similarity">
    <text evidence="1">Belongs to the FMO family.</text>
</comment>